<name>A0A031LNY2_9CREN</name>
<dbReference type="AlphaFoldDB" id="A0A031LNY2"/>
<gene>
    <name evidence="4" type="ORF">CM19_07735</name>
</gene>
<sequence length="257" mass="27980">MQFVLTKKEGNLAWIILNKAEKLNALDSKLIEEIWESVEQYEEDSETRVLIFTGSGKAFSAGADITEFTKLSPIDAWKFAKKGRGLMDKIENLSKPTIAMINGYALGGGLELALSCDLRVAAIEAQLGLPEINLGIYPGFGGTQRLTRLVGKSKALEIMMTGDRITASDAEKMGLVNKVVPLSSLEEETRNLALKLAEKSPVILALLKEVVLRGNDSPILSGLSMESLGWSTAFSTQDKNEGVSAFLQKRKPQFKGS</sequence>
<evidence type="ECO:0000256" key="1">
    <source>
        <dbReference type="ARBA" id="ARBA00005254"/>
    </source>
</evidence>
<dbReference type="Gene3D" id="1.10.12.10">
    <property type="entry name" value="Lyase 2-enoyl-coa Hydratase, Chain A, domain 2"/>
    <property type="match status" value="1"/>
</dbReference>
<dbReference type="CDD" id="cd06558">
    <property type="entry name" value="crotonase-like"/>
    <property type="match status" value="1"/>
</dbReference>
<evidence type="ECO:0000256" key="3">
    <source>
        <dbReference type="RuleBase" id="RU003707"/>
    </source>
</evidence>
<dbReference type="FunFam" id="3.90.226.10:FF:000009">
    <property type="entry name" value="Carnitinyl-CoA dehydratase"/>
    <property type="match status" value="1"/>
</dbReference>
<dbReference type="GO" id="GO:0006635">
    <property type="term" value="P:fatty acid beta-oxidation"/>
    <property type="evidence" value="ECO:0007669"/>
    <property type="project" value="TreeGrafter"/>
</dbReference>
<dbReference type="InterPro" id="IPR029045">
    <property type="entry name" value="ClpP/crotonase-like_dom_sf"/>
</dbReference>
<dbReference type="Proteomes" id="UP000024332">
    <property type="component" value="Unassembled WGS sequence"/>
</dbReference>
<accession>A0A031LNY2</accession>
<dbReference type="RefSeq" id="WP_048099786.1">
    <property type="nucleotide sequence ID" value="NZ_JFZT01000044.1"/>
</dbReference>
<dbReference type="SUPFAM" id="SSF52096">
    <property type="entry name" value="ClpP/crotonase"/>
    <property type="match status" value="1"/>
</dbReference>
<dbReference type="Gene3D" id="3.90.226.10">
    <property type="entry name" value="2-enoyl-CoA Hydratase, Chain A, domain 1"/>
    <property type="match status" value="1"/>
</dbReference>
<proteinExistence type="inferred from homology"/>
<dbReference type="PANTHER" id="PTHR11941">
    <property type="entry name" value="ENOYL-COA HYDRATASE-RELATED"/>
    <property type="match status" value="1"/>
</dbReference>
<dbReference type="PANTHER" id="PTHR11941:SF54">
    <property type="entry name" value="ENOYL-COA HYDRATASE, MITOCHONDRIAL"/>
    <property type="match status" value="1"/>
</dbReference>
<dbReference type="InterPro" id="IPR001753">
    <property type="entry name" value="Enoyl-CoA_hydra/iso"/>
</dbReference>
<protein>
    <submittedName>
        <fullName evidence="4">Crotonase</fullName>
    </submittedName>
</protein>
<dbReference type="OrthoDB" id="27846at2157"/>
<dbReference type="PROSITE" id="PS00166">
    <property type="entry name" value="ENOYL_COA_HYDRATASE"/>
    <property type="match status" value="1"/>
</dbReference>
<dbReference type="InterPro" id="IPR018376">
    <property type="entry name" value="Enoyl-CoA_hyd/isom_CS"/>
</dbReference>
<dbReference type="InterPro" id="IPR014748">
    <property type="entry name" value="Enoyl-CoA_hydra_C"/>
</dbReference>
<evidence type="ECO:0000313" key="5">
    <source>
        <dbReference type="Proteomes" id="UP000024332"/>
    </source>
</evidence>
<reference evidence="4 5" key="1">
    <citation type="submission" date="2014-03" db="EMBL/GenBank/DDBJ databases">
        <title>Draft genome sequence of the novel thermoacidophilic archaea Acidianus copahuensis ALE1 strain, isolated from Copahue volcanic area in Neuquen Argentina.</title>
        <authorList>
            <person name="Urbieta M.S."/>
            <person name="Rascovan N."/>
            <person name="Castro C."/>
            <person name="Revale S."/>
            <person name="Giaveno M.A."/>
            <person name="Vazquez M.P."/>
            <person name="Donati E.R."/>
        </authorList>
    </citation>
    <scope>NUCLEOTIDE SEQUENCE [LARGE SCALE GENOMIC DNA]</scope>
    <source>
        <strain evidence="4 5">ALE1</strain>
    </source>
</reference>
<comment type="caution">
    <text evidence="4">The sequence shown here is derived from an EMBL/GenBank/DDBJ whole genome shotgun (WGS) entry which is preliminary data.</text>
</comment>
<dbReference type="STRING" id="1160895.CM19_07735"/>
<dbReference type="Pfam" id="PF00378">
    <property type="entry name" value="ECH_1"/>
    <property type="match status" value="1"/>
</dbReference>
<keyword evidence="2" id="KW-0456">Lyase</keyword>
<dbReference type="GO" id="GO:0016836">
    <property type="term" value="F:hydro-lyase activity"/>
    <property type="evidence" value="ECO:0007669"/>
    <property type="project" value="UniProtKB-ARBA"/>
</dbReference>
<evidence type="ECO:0000313" key="4">
    <source>
        <dbReference type="EMBL" id="EZQ04864.1"/>
    </source>
</evidence>
<dbReference type="EMBL" id="JFZT01000044">
    <property type="protein sequence ID" value="EZQ04864.1"/>
    <property type="molecule type" value="Genomic_DNA"/>
</dbReference>
<evidence type="ECO:0000256" key="2">
    <source>
        <dbReference type="ARBA" id="ARBA00023239"/>
    </source>
</evidence>
<keyword evidence="5" id="KW-1185">Reference proteome</keyword>
<organism evidence="4 5">
    <name type="scientific">Candidatus Acidianus copahuensis</name>
    <dbReference type="NCBI Taxonomy" id="1160895"/>
    <lineage>
        <taxon>Archaea</taxon>
        <taxon>Thermoproteota</taxon>
        <taxon>Thermoprotei</taxon>
        <taxon>Sulfolobales</taxon>
        <taxon>Sulfolobaceae</taxon>
        <taxon>Acidianus</taxon>
    </lineage>
</organism>
<dbReference type="FunFam" id="1.10.12.10:FF:000001">
    <property type="entry name" value="Probable enoyl-CoA hydratase, mitochondrial"/>
    <property type="match status" value="1"/>
</dbReference>
<comment type="similarity">
    <text evidence="1 3">Belongs to the enoyl-CoA hydratase/isomerase family.</text>
</comment>